<name>A0AA95ML10_9BACI</name>
<evidence type="ECO:0000256" key="1">
    <source>
        <dbReference type="SAM" id="Phobius"/>
    </source>
</evidence>
<evidence type="ECO:0000313" key="2">
    <source>
        <dbReference type="EMBL" id="WHY85636.1"/>
    </source>
</evidence>
<reference evidence="2" key="1">
    <citation type="submission" date="2023-05" db="EMBL/GenBank/DDBJ databases">
        <title>Comparative genomics of Bacillaceae isolates and their secondary metabolite potential.</title>
        <authorList>
            <person name="Song L."/>
            <person name="Nielsen L.J."/>
            <person name="Mohite O."/>
            <person name="Xu X."/>
            <person name="Weber T."/>
            <person name="Kovacs A.T."/>
        </authorList>
    </citation>
    <scope>NUCLEOTIDE SEQUENCE</scope>
    <source>
        <strain evidence="2">XLM17</strain>
    </source>
</reference>
<proteinExistence type="predicted"/>
<protein>
    <submittedName>
        <fullName evidence="2">Uncharacterized protein</fullName>
    </submittedName>
</protein>
<keyword evidence="1" id="KW-0472">Membrane</keyword>
<evidence type="ECO:0000313" key="3">
    <source>
        <dbReference type="Proteomes" id="UP001178288"/>
    </source>
</evidence>
<dbReference type="RefSeq" id="WP_156482309.1">
    <property type="nucleotide sequence ID" value="NZ_CP126114.1"/>
</dbReference>
<keyword evidence="1" id="KW-0812">Transmembrane</keyword>
<keyword evidence="1" id="KW-1133">Transmembrane helix</keyword>
<dbReference type="Proteomes" id="UP001178288">
    <property type="component" value="Chromosome"/>
</dbReference>
<feature type="transmembrane region" description="Helical" evidence="1">
    <location>
        <begin position="21"/>
        <end position="42"/>
    </location>
</feature>
<dbReference type="KEGG" id="nnv:QNH39_23995"/>
<keyword evidence="3" id="KW-1185">Reference proteome</keyword>
<accession>A0AA95ML10</accession>
<dbReference type="EMBL" id="CP126114">
    <property type="protein sequence ID" value="WHY85636.1"/>
    <property type="molecule type" value="Genomic_DNA"/>
</dbReference>
<gene>
    <name evidence="2" type="ORF">QNH39_23995</name>
</gene>
<dbReference type="AlphaFoldDB" id="A0AA95ML10"/>
<sequence length="46" mass="5316">MSKKMWLTPEEVIYQKKRKKGILYGSIMIATIILSTFVTIIVNKIS</sequence>
<organism evidence="2 3">
    <name type="scientific">Neobacillus novalis</name>
    <dbReference type="NCBI Taxonomy" id="220687"/>
    <lineage>
        <taxon>Bacteria</taxon>
        <taxon>Bacillati</taxon>
        <taxon>Bacillota</taxon>
        <taxon>Bacilli</taxon>
        <taxon>Bacillales</taxon>
        <taxon>Bacillaceae</taxon>
        <taxon>Neobacillus</taxon>
    </lineage>
</organism>